<dbReference type="InParanoid" id="A0A0G4EMS6"/>
<name>A0A0G4EMS6_VITBC</name>
<accession>A0A0G4EMS6</accession>
<evidence type="ECO:0000256" key="1">
    <source>
        <dbReference type="SAM" id="SignalP"/>
    </source>
</evidence>
<protein>
    <submittedName>
        <fullName evidence="2">Uncharacterized protein</fullName>
    </submittedName>
</protein>
<dbReference type="EMBL" id="CDMY01000267">
    <property type="protein sequence ID" value="CEL98317.1"/>
    <property type="molecule type" value="Genomic_DNA"/>
</dbReference>
<organism evidence="2 3">
    <name type="scientific">Vitrella brassicaformis (strain CCMP3155)</name>
    <dbReference type="NCBI Taxonomy" id="1169540"/>
    <lineage>
        <taxon>Eukaryota</taxon>
        <taxon>Sar</taxon>
        <taxon>Alveolata</taxon>
        <taxon>Colpodellida</taxon>
        <taxon>Vitrellaceae</taxon>
        <taxon>Vitrella</taxon>
    </lineage>
</organism>
<gene>
    <name evidence="2" type="ORF">Vbra_7921</name>
</gene>
<dbReference type="VEuPathDB" id="CryptoDB:Vbra_7921"/>
<feature type="chain" id="PRO_5005187342" evidence="1">
    <location>
        <begin position="20"/>
        <end position="409"/>
    </location>
</feature>
<dbReference type="AlphaFoldDB" id="A0A0G4EMS6"/>
<evidence type="ECO:0000313" key="3">
    <source>
        <dbReference type="Proteomes" id="UP000041254"/>
    </source>
</evidence>
<keyword evidence="1" id="KW-0732">Signal</keyword>
<dbReference type="Proteomes" id="UP000041254">
    <property type="component" value="Unassembled WGS sequence"/>
</dbReference>
<reference evidence="2 3" key="1">
    <citation type="submission" date="2014-11" db="EMBL/GenBank/DDBJ databases">
        <authorList>
            <person name="Zhu J."/>
            <person name="Qi W."/>
            <person name="Song R."/>
        </authorList>
    </citation>
    <scope>NUCLEOTIDE SEQUENCE [LARGE SCALE GENOMIC DNA]</scope>
</reference>
<evidence type="ECO:0000313" key="2">
    <source>
        <dbReference type="EMBL" id="CEL98317.1"/>
    </source>
</evidence>
<proteinExistence type="predicted"/>
<keyword evidence="3" id="KW-1185">Reference proteome</keyword>
<sequence>MKLPGLLGLIGPFMALTDAFVVPNHNHGLQRPTIRRHAPSRTLRMQDEAVAEPPAPPPSAVAPTAPPVTFSSLEELLTLLNDAGQKSGTISQLTGMEKFFVMSGGKKEEYFARGNVKACIFYKVDVDESEIGYRPVFFVMDEGMEGDIDDLTPAELQLYNEWMAPVQSMQMAAEAKKRRLEGSKYSYPEDKDADRAGEVEIERWVERGLRDEWESFGLSAAGWWDEKSLETFSKHVLEGAEASQLQSWWENYDTTTMADAKRLRQQELYGRMKYFADEWGLPDPGMPGPDERPVEAMFKLYKQKLAQVVSDYTAKLETVVKQTDQDVDTYLDRVTTLQKQMKVQIKKIPLAPFFENVEETPEMKAAKEEVDAEFRAVLQGIQADQYKVPITVSTVEKMAFPAKASSESE</sequence>
<feature type="signal peptide" evidence="1">
    <location>
        <begin position="1"/>
        <end position="19"/>
    </location>
</feature>